<dbReference type="Gene3D" id="6.10.250.3030">
    <property type="match status" value="1"/>
</dbReference>
<dbReference type="EMBL" id="LT934111">
    <property type="protein sequence ID" value="VAH01723.1"/>
    <property type="molecule type" value="Genomic_DNA"/>
</dbReference>
<dbReference type="InterPro" id="IPR056423">
    <property type="entry name" value="BACK_BPM_SPOP"/>
</dbReference>
<dbReference type="Gene3D" id="3.30.710.10">
    <property type="entry name" value="Potassium Channel Kv1.1, Chain A"/>
    <property type="match status" value="1"/>
</dbReference>
<dbReference type="Gene3D" id="2.60.210.10">
    <property type="entry name" value="Apoptosis, Tumor Necrosis Factor Receptor Associated Protein 2, Chain A"/>
    <property type="match status" value="1"/>
</dbReference>
<dbReference type="Gramene" id="TRITD1Av1G025130.1">
    <property type="protein sequence ID" value="TRITD1Av1G025130.1"/>
    <property type="gene ID" value="TRITD1Av1G025130"/>
</dbReference>
<evidence type="ECO:0000256" key="1">
    <source>
        <dbReference type="ARBA" id="ARBA00004906"/>
    </source>
</evidence>
<dbReference type="Pfam" id="PF00651">
    <property type="entry name" value="BTB"/>
    <property type="match status" value="1"/>
</dbReference>
<dbReference type="Pfam" id="PF24570">
    <property type="entry name" value="BACK_BPM_SPOP"/>
    <property type="match status" value="1"/>
</dbReference>
<name>A0A9R0Q1P8_TRITD</name>
<dbReference type="InterPro" id="IPR011333">
    <property type="entry name" value="SKP1/BTB/POZ_sf"/>
</dbReference>
<dbReference type="SMART" id="SM00061">
    <property type="entry name" value="MATH"/>
    <property type="match status" value="1"/>
</dbReference>
<dbReference type="PROSITE" id="PS50144">
    <property type="entry name" value="MATH"/>
    <property type="match status" value="1"/>
</dbReference>
<dbReference type="OMA" id="MLKEACT"/>
<evidence type="ECO:0000259" key="4">
    <source>
        <dbReference type="PROSITE" id="PS50144"/>
    </source>
</evidence>
<dbReference type="Proteomes" id="UP000324705">
    <property type="component" value="Chromosome 1A"/>
</dbReference>
<dbReference type="AlphaFoldDB" id="A0A9R0Q1P8"/>
<sequence>MDRSDEIMSMSALVSSLRAAGRHHLSAGTFIVRPVTGSYLYRIEQFKQIKKMLGNGAKIESDTFRVGGHDWRIRCYPNGKEGYEGFISLYLEHASLDRTGDATADFRMSILDHTGKPLWTEGHAQLSEEIDDESEGDAQTFSIGKRTRWGWSDFMKVDDLDDKEHLKDGSLIIVCDITVLDMRSIEYRDGMASTTTMEVPSESKEEADPDMEIEVGGVTFPANRSMLTARSPVFKEELVPTKIHIDGIDADVFKALLHFIYTDRLPQEMEEQETLAKIVKPLLVAADRYKLEKMKQVCEEALCGQISMESVTATLAFAEQHCCSMLKEACTQFLADFSF</sequence>
<dbReference type="PANTHER" id="PTHR26379">
    <property type="entry name" value="BTB/POZ AND MATH DOMAIN-CONTAINING PROTEIN 1"/>
    <property type="match status" value="1"/>
</dbReference>
<keyword evidence="6" id="KW-1185">Reference proteome</keyword>
<protein>
    <submittedName>
        <fullName evidence="5">Uncharacterized protein</fullName>
    </submittedName>
</protein>
<dbReference type="GO" id="GO:0016567">
    <property type="term" value="P:protein ubiquitination"/>
    <property type="evidence" value="ECO:0007669"/>
    <property type="project" value="InterPro"/>
</dbReference>
<dbReference type="PANTHER" id="PTHR26379:SF464">
    <property type="entry name" value="BTB DOMAIN-CONTAINING PROTEIN"/>
    <property type="match status" value="1"/>
</dbReference>
<reference evidence="5 6" key="1">
    <citation type="submission" date="2017-09" db="EMBL/GenBank/DDBJ databases">
        <authorList>
            <consortium name="International Durum Wheat Genome Sequencing Consortium (IDWGSC)"/>
            <person name="Milanesi L."/>
        </authorList>
    </citation>
    <scope>NUCLEOTIDE SEQUENCE [LARGE SCALE GENOMIC DNA]</scope>
    <source>
        <strain evidence="6">cv. Svevo</strain>
    </source>
</reference>
<dbReference type="InterPro" id="IPR000210">
    <property type="entry name" value="BTB/POZ_dom"/>
</dbReference>
<gene>
    <name evidence="5" type="ORF">TRITD_1Av1G025130</name>
</gene>
<accession>A0A9R0Q1P8</accession>
<dbReference type="PROSITE" id="PS50097">
    <property type="entry name" value="BTB"/>
    <property type="match status" value="1"/>
</dbReference>
<dbReference type="CDD" id="cd00121">
    <property type="entry name" value="MATH"/>
    <property type="match status" value="1"/>
</dbReference>
<dbReference type="InterPro" id="IPR002083">
    <property type="entry name" value="MATH/TRAF_dom"/>
</dbReference>
<dbReference type="SUPFAM" id="SSF54695">
    <property type="entry name" value="POZ domain"/>
    <property type="match status" value="1"/>
</dbReference>
<dbReference type="SMART" id="SM00225">
    <property type="entry name" value="BTB"/>
    <property type="match status" value="1"/>
</dbReference>
<feature type="domain" description="MATH" evidence="4">
    <location>
        <begin position="36"/>
        <end position="177"/>
    </location>
</feature>
<organism evidence="5 6">
    <name type="scientific">Triticum turgidum subsp. durum</name>
    <name type="common">Durum wheat</name>
    <name type="synonym">Triticum durum</name>
    <dbReference type="NCBI Taxonomy" id="4567"/>
    <lineage>
        <taxon>Eukaryota</taxon>
        <taxon>Viridiplantae</taxon>
        <taxon>Streptophyta</taxon>
        <taxon>Embryophyta</taxon>
        <taxon>Tracheophyta</taxon>
        <taxon>Spermatophyta</taxon>
        <taxon>Magnoliopsida</taxon>
        <taxon>Liliopsida</taxon>
        <taxon>Poales</taxon>
        <taxon>Poaceae</taxon>
        <taxon>BOP clade</taxon>
        <taxon>Pooideae</taxon>
        <taxon>Triticodae</taxon>
        <taxon>Triticeae</taxon>
        <taxon>Triticinae</taxon>
        <taxon>Triticum</taxon>
    </lineage>
</organism>
<comment type="similarity">
    <text evidence="2">Belongs to the Tdpoz family.</text>
</comment>
<dbReference type="InterPro" id="IPR008974">
    <property type="entry name" value="TRAF-like"/>
</dbReference>
<evidence type="ECO:0000313" key="6">
    <source>
        <dbReference type="Proteomes" id="UP000324705"/>
    </source>
</evidence>
<dbReference type="InterPro" id="IPR045005">
    <property type="entry name" value="BPM1-6"/>
</dbReference>
<proteinExistence type="inferred from homology"/>
<evidence type="ECO:0000256" key="2">
    <source>
        <dbReference type="ARBA" id="ARBA00010846"/>
    </source>
</evidence>
<dbReference type="SUPFAM" id="SSF49599">
    <property type="entry name" value="TRAF domain-like"/>
    <property type="match status" value="1"/>
</dbReference>
<feature type="domain" description="BTB" evidence="3">
    <location>
        <begin position="209"/>
        <end position="269"/>
    </location>
</feature>
<evidence type="ECO:0000313" key="5">
    <source>
        <dbReference type="EMBL" id="VAH01723.1"/>
    </source>
</evidence>
<evidence type="ECO:0000259" key="3">
    <source>
        <dbReference type="PROSITE" id="PS50097"/>
    </source>
</evidence>
<dbReference type="Pfam" id="PF22486">
    <property type="entry name" value="MATH_2"/>
    <property type="match status" value="1"/>
</dbReference>
<comment type="pathway">
    <text evidence="1">Protein modification; protein ubiquitination.</text>
</comment>